<protein>
    <submittedName>
        <fullName evidence="1">DUF1735 domain-containing protein</fullName>
    </submittedName>
</protein>
<evidence type="ECO:0000313" key="2">
    <source>
        <dbReference type="Proteomes" id="UP000274046"/>
    </source>
</evidence>
<dbReference type="OrthoDB" id="660167at2"/>
<keyword evidence="2" id="KW-1185">Reference proteome</keyword>
<dbReference type="Gene3D" id="2.60.40.1740">
    <property type="entry name" value="hypothetical protein (bacova_03559)"/>
    <property type="match status" value="1"/>
</dbReference>
<organism evidence="1 2">
    <name type="scientific">Pedobacter jejuensis</name>
    <dbReference type="NCBI Taxonomy" id="1268550"/>
    <lineage>
        <taxon>Bacteria</taxon>
        <taxon>Pseudomonadati</taxon>
        <taxon>Bacteroidota</taxon>
        <taxon>Sphingobacteriia</taxon>
        <taxon>Sphingobacteriales</taxon>
        <taxon>Sphingobacteriaceae</taxon>
        <taxon>Pedobacter</taxon>
    </lineage>
</organism>
<dbReference type="Proteomes" id="UP000274046">
    <property type="component" value="Unassembled WGS sequence"/>
</dbReference>
<evidence type="ECO:0000313" key="1">
    <source>
        <dbReference type="EMBL" id="RNL55884.1"/>
    </source>
</evidence>
<dbReference type="AlphaFoldDB" id="A0A3N0C1E4"/>
<sequence>MNMKNQFNRLNSLLVLLIIATFLSCEKDISEEEVGIENVFIPQSISASTTDNNYAVPGTINYGAAKNFKDDEQANKVLIYLGVSKSGKAETQAFTVNITSRTDTINQIIAGGSNLVLLPTSAFSIPASVSLGAGESTANFNMVIDKPTLKTFAGKKVAACISLANTTRYTLNDKTKKVIVIIDVNALQLK</sequence>
<dbReference type="PROSITE" id="PS51257">
    <property type="entry name" value="PROKAR_LIPOPROTEIN"/>
    <property type="match status" value="1"/>
</dbReference>
<proteinExistence type="predicted"/>
<reference evidence="1 2" key="1">
    <citation type="submission" date="2018-10" db="EMBL/GenBank/DDBJ databases">
        <title>Genome sequencing of Pedobacter jejuensis TNB23.</title>
        <authorList>
            <person name="Cho Y.-J."/>
            <person name="Cho A."/>
            <person name="Kim O.-S."/>
        </authorList>
    </citation>
    <scope>NUCLEOTIDE SEQUENCE [LARGE SCALE GENOMIC DNA]</scope>
    <source>
        <strain evidence="1 2">TNB23</strain>
    </source>
</reference>
<name>A0A3N0C1E4_9SPHI</name>
<gene>
    <name evidence="1" type="ORF">D7004_03785</name>
</gene>
<accession>A0A3N0C1E4</accession>
<comment type="caution">
    <text evidence="1">The sequence shown here is derived from an EMBL/GenBank/DDBJ whole genome shotgun (WGS) entry which is preliminary data.</text>
</comment>
<dbReference type="EMBL" id="RBEE01000004">
    <property type="protein sequence ID" value="RNL55884.1"/>
    <property type="molecule type" value="Genomic_DNA"/>
</dbReference>